<evidence type="ECO:0000313" key="2">
    <source>
        <dbReference type="EMBL" id="EDP46535.1"/>
    </source>
</evidence>
<keyword evidence="1" id="KW-0472">Membrane</keyword>
<dbReference type="eggNOG" id="ENOG5034012">
    <property type="taxonomic scope" value="Bacteria"/>
</dbReference>
<feature type="transmembrane region" description="Helical" evidence="1">
    <location>
        <begin position="12"/>
        <end position="37"/>
    </location>
</feature>
<feature type="transmembrane region" description="Helical" evidence="1">
    <location>
        <begin position="271"/>
        <end position="298"/>
    </location>
</feature>
<comment type="caution">
    <text evidence="2">The sequence shown here is derived from an EMBL/GenBank/DDBJ whole genome shotgun (WGS) entry which is preliminary data.</text>
</comment>
<protein>
    <submittedName>
        <fullName evidence="2">Membrane protein</fullName>
    </submittedName>
</protein>
<dbReference type="TCDB" id="2.A.132.1.2">
    <property type="family name" value="the ferrous iron transporter (irot/mavn) family"/>
</dbReference>
<feature type="transmembrane region" description="Helical" evidence="1">
    <location>
        <begin position="220"/>
        <end position="240"/>
    </location>
</feature>
<proteinExistence type="predicted"/>
<accession>A8PKS6</accession>
<feature type="transmembrane region" description="Helical" evidence="1">
    <location>
        <begin position="176"/>
        <end position="200"/>
    </location>
</feature>
<dbReference type="RefSeq" id="WP_006035509.1">
    <property type="nucleotide sequence ID" value="NZ_AAQJ02000001.1"/>
</dbReference>
<dbReference type="Proteomes" id="UP000054075">
    <property type="component" value="Unassembled WGS sequence"/>
</dbReference>
<reference evidence="2" key="2">
    <citation type="submission" date="2007-10" db="EMBL/GenBank/DDBJ databases">
        <authorList>
            <person name="Myers G.S."/>
        </authorList>
    </citation>
    <scope>NUCLEOTIDE SEQUENCE [LARGE SCALE GENOMIC DNA]</scope>
</reference>
<dbReference type="EMBL" id="AAQJ02000001">
    <property type="protein sequence ID" value="EDP46535.1"/>
    <property type="molecule type" value="Genomic_DNA"/>
</dbReference>
<feature type="transmembrane region" description="Helical" evidence="1">
    <location>
        <begin position="472"/>
        <end position="492"/>
    </location>
</feature>
<name>A8PKS6_9COXI</name>
<keyword evidence="1" id="KW-1133">Transmembrane helix</keyword>
<feature type="transmembrane region" description="Helical" evidence="1">
    <location>
        <begin position="318"/>
        <end position="338"/>
    </location>
</feature>
<reference evidence="2" key="1">
    <citation type="submission" date="2006-04" db="EMBL/GenBank/DDBJ databases">
        <authorList>
            <person name="Seshadri R."/>
            <person name="Federici B.A."/>
        </authorList>
    </citation>
    <scope>NUCLEOTIDE SEQUENCE [LARGE SCALE GENOMIC DNA]</scope>
</reference>
<keyword evidence="1" id="KW-0812">Transmembrane</keyword>
<keyword evidence="3" id="KW-1185">Reference proteome</keyword>
<feature type="transmembrane region" description="Helical" evidence="1">
    <location>
        <begin position="397"/>
        <end position="420"/>
    </location>
</feature>
<feature type="transmembrane region" description="Helical" evidence="1">
    <location>
        <begin position="513"/>
        <end position="532"/>
    </location>
</feature>
<gene>
    <name evidence="2" type="ORF">RICGR_0048</name>
</gene>
<feature type="transmembrane region" description="Helical" evidence="1">
    <location>
        <begin position="43"/>
        <end position="63"/>
    </location>
</feature>
<dbReference type="AlphaFoldDB" id="A8PKS6"/>
<dbReference type="OrthoDB" id="5648973at2"/>
<evidence type="ECO:0000256" key="1">
    <source>
        <dbReference type="SAM" id="Phobius"/>
    </source>
</evidence>
<sequence>MYIKKTKALRYAIALFLTIGTVLSTGFLSFSGLWVIYPYTIPAIFAFFLSGVIEGKVFGVSIFKGLARLKLLTSNADKHLLFWELNKYVEISSFQNKYTCDFLKDYCAQRKKYKALKNKSNVDGEDVKEAKKRLEELKTFFYQQLKEPEHTVTSYISKELREVSLHELKSAKKSVAFLRFFWAISIIVGIVSGFVTAFAVQEAITVGLAWSLSAMALSAIIWPVALFAAIGATFLLYYVMTDIVKNDLISEACIKTFRLFKRKDKEPISAYLLRLASLSIVVIGVIGLTVFATAASGGTCWIAMQKGVKLLVPKLPTFVAYCASAILIPISFSTDLIYAFSTTFQTIDTCKKIFFSMVERAKHPLKTIISSCVNIKNNLKKTKQEETWIQFLNPFRILAQLIISPIQSFIFVGHLISVGLTTDRFFNVPPLLVAGVCTVSEGLQDFSFLTTQDEDHTDQMKDDHDHQNLLQLPLQVLFSPLLLLMGTVYWGFKNDRNKTDFFEILKNTFELPLLNLIFFPLLLPGACWDWIFKNPHNGDSSFLTSMKKSFEVHTHKAEDGEEEPFIICELSEEWREVQRPRMILQNAEKRLQTTWMDKKTATEKQTCLRQLMSKEVFNDVVLDLKEGKSFTDILIQNPKKIKNKLENFKPNINGYPYSVNRFFEQPKTWISIFNKRRNFLSKTHSTDATTLKMVRNAFSLVRN</sequence>
<organism evidence="2 3">
    <name type="scientific">Rickettsiella grylli</name>
    <dbReference type="NCBI Taxonomy" id="59196"/>
    <lineage>
        <taxon>Bacteria</taxon>
        <taxon>Pseudomonadati</taxon>
        <taxon>Pseudomonadota</taxon>
        <taxon>Gammaproteobacteria</taxon>
        <taxon>Legionellales</taxon>
        <taxon>Coxiellaceae</taxon>
        <taxon>Rickettsiella</taxon>
    </lineage>
</organism>
<dbReference type="STRING" id="59196.RICGR_0048"/>
<evidence type="ECO:0000313" key="3">
    <source>
        <dbReference type="Proteomes" id="UP000054075"/>
    </source>
</evidence>